<gene>
    <name evidence="3" type="ORF">EXIGLDRAFT_731750</name>
</gene>
<evidence type="ECO:0000313" key="3">
    <source>
        <dbReference type="EMBL" id="KZV81116.1"/>
    </source>
</evidence>
<dbReference type="AlphaFoldDB" id="A0A165BRI8"/>
<keyword evidence="2" id="KW-0812">Transmembrane</keyword>
<protein>
    <submittedName>
        <fullName evidence="3">Uncharacterized protein</fullName>
    </submittedName>
</protein>
<name>A0A165BRI8_EXIGL</name>
<feature type="region of interest" description="Disordered" evidence="1">
    <location>
        <begin position="75"/>
        <end position="130"/>
    </location>
</feature>
<feature type="transmembrane region" description="Helical" evidence="2">
    <location>
        <begin position="6"/>
        <end position="27"/>
    </location>
</feature>
<accession>A0A165BRI8</accession>
<evidence type="ECO:0000313" key="4">
    <source>
        <dbReference type="Proteomes" id="UP000077266"/>
    </source>
</evidence>
<keyword evidence="2" id="KW-0472">Membrane</keyword>
<keyword evidence="4" id="KW-1185">Reference proteome</keyword>
<sequence>MAVILGAAISTASIALIAIGILTVYILRRRRASAATSSDVLRALPVPVLQPLQRSGQPSASEKLARLFDLKRRGRVQPYAPAQTSTTSAQPKYREFKDRLGSRSGSNAEDTDEEPTEGPNARRQSAAPTLDDAQAGVALVEAARSAGFRVQTLLASLRRVQPGPNEEHEDVHSSTVPPPTYEDTPTDEPVSLTLAHAE</sequence>
<reference evidence="3 4" key="1">
    <citation type="journal article" date="2016" name="Mol. Biol. Evol.">
        <title>Comparative Genomics of Early-Diverging Mushroom-Forming Fungi Provides Insights into the Origins of Lignocellulose Decay Capabilities.</title>
        <authorList>
            <person name="Nagy L.G."/>
            <person name="Riley R."/>
            <person name="Tritt A."/>
            <person name="Adam C."/>
            <person name="Daum C."/>
            <person name="Floudas D."/>
            <person name="Sun H."/>
            <person name="Yadav J.S."/>
            <person name="Pangilinan J."/>
            <person name="Larsson K.H."/>
            <person name="Matsuura K."/>
            <person name="Barry K."/>
            <person name="Labutti K."/>
            <person name="Kuo R."/>
            <person name="Ohm R.A."/>
            <person name="Bhattacharya S.S."/>
            <person name="Shirouzu T."/>
            <person name="Yoshinaga Y."/>
            <person name="Martin F.M."/>
            <person name="Grigoriev I.V."/>
            <person name="Hibbett D.S."/>
        </authorList>
    </citation>
    <scope>NUCLEOTIDE SEQUENCE [LARGE SCALE GENOMIC DNA]</scope>
    <source>
        <strain evidence="3 4">HHB12029</strain>
    </source>
</reference>
<dbReference type="EMBL" id="KV426416">
    <property type="protein sequence ID" value="KZV81116.1"/>
    <property type="molecule type" value="Genomic_DNA"/>
</dbReference>
<feature type="compositionally biased region" description="Low complexity" evidence="1">
    <location>
        <begin position="181"/>
        <end position="190"/>
    </location>
</feature>
<dbReference type="InParanoid" id="A0A165BRI8"/>
<keyword evidence="2" id="KW-1133">Transmembrane helix</keyword>
<evidence type="ECO:0000256" key="2">
    <source>
        <dbReference type="SAM" id="Phobius"/>
    </source>
</evidence>
<organism evidence="3 4">
    <name type="scientific">Exidia glandulosa HHB12029</name>
    <dbReference type="NCBI Taxonomy" id="1314781"/>
    <lineage>
        <taxon>Eukaryota</taxon>
        <taxon>Fungi</taxon>
        <taxon>Dikarya</taxon>
        <taxon>Basidiomycota</taxon>
        <taxon>Agaricomycotina</taxon>
        <taxon>Agaricomycetes</taxon>
        <taxon>Auriculariales</taxon>
        <taxon>Exidiaceae</taxon>
        <taxon>Exidia</taxon>
    </lineage>
</organism>
<feature type="region of interest" description="Disordered" evidence="1">
    <location>
        <begin position="159"/>
        <end position="198"/>
    </location>
</feature>
<evidence type="ECO:0000256" key="1">
    <source>
        <dbReference type="SAM" id="MobiDB-lite"/>
    </source>
</evidence>
<feature type="compositionally biased region" description="Basic and acidic residues" evidence="1">
    <location>
        <begin position="92"/>
        <end position="101"/>
    </location>
</feature>
<dbReference type="Proteomes" id="UP000077266">
    <property type="component" value="Unassembled WGS sequence"/>
</dbReference>
<proteinExistence type="predicted"/>